<organism evidence="2 3">
    <name type="scientific">Stephania japonica</name>
    <dbReference type="NCBI Taxonomy" id="461633"/>
    <lineage>
        <taxon>Eukaryota</taxon>
        <taxon>Viridiplantae</taxon>
        <taxon>Streptophyta</taxon>
        <taxon>Embryophyta</taxon>
        <taxon>Tracheophyta</taxon>
        <taxon>Spermatophyta</taxon>
        <taxon>Magnoliopsida</taxon>
        <taxon>Ranunculales</taxon>
        <taxon>Menispermaceae</taxon>
        <taxon>Menispermoideae</taxon>
        <taxon>Cissampelideae</taxon>
        <taxon>Stephania</taxon>
    </lineage>
</organism>
<reference evidence="2 3" key="1">
    <citation type="submission" date="2024-01" db="EMBL/GenBank/DDBJ databases">
        <title>Genome assemblies of Stephania.</title>
        <authorList>
            <person name="Yang L."/>
        </authorList>
    </citation>
    <scope>NUCLEOTIDE SEQUENCE [LARGE SCALE GENOMIC DNA]</scope>
    <source>
        <strain evidence="2">QJT</strain>
        <tissue evidence="2">Leaf</tissue>
    </source>
</reference>
<evidence type="ECO:0000313" key="2">
    <source>
        <dbReference type="EMBL" id="KAK9146574.1"/>
    </source>
</evidence>
<evidence type="ECO:0000313" key="3">
    <source>
        <dbReference type="Proteomes" id="UP001417504"/>
    </source>
</evidence>
<proteinExistence type="predicted"/>
<feature type="region of interest" description="Disordered" evidence="1">
    <location>
        <begin position="1"/>
        <end position="21"/>
    </location>
</feature>
<keyword evidence="3" id="KW-1185">Reference proteome</keyword>
<dbReference type="EMBL" id="JBBNAE010000002">
    <property type="protein sequence ID" value="KAK9146574.1"/>
    <property type="molecule type" value="Genomic_DNA"/>
</dbReference>
<dbReference type="AlphaFoldDB" id="A0AAP0PL34"/>
<evidence type="ECO:0000256" key="1">
    <source>
        <dbReference type="SAM" id="MobiDB-lite"/>
    </source>
</evidence>
<dbReference type="Proteomes" id="UP001417504">
    <property type="component" value="Unassembled WGS sequence"/>
</dbReference>
<gene>
    <name evidence="2" type="ORF">Sjap_006477</name>
</gene>
<name>A0AAP0PL34_9MAGN</name>
<protein>
    <submittedName>
        <fullName evidence="2">Uncharacterized protein</fullName>
    </submittedName>
</protein>
<comment type="caution">
    <text evidence="2">The sequence shown here is derived from an EMBL/GenBank/DDBJ whole genome shotgun (WGS) entry which is preliminary data.</text>
</comment>
<sequence length="98" mass="11700">MRVRAAHRDSETGVEPGRMELHRITRTRKNGEWTNEKAKNDYEKMMKMMQDNQAINDDDEEDVTTMTEDQIVQDVLLCIYIFYSISKYLLKLIYNLIH</sequence>
<accession>A0AAP0PL34</accession>